<feature type="signal peptide" evidence="1">
    <location>
        <begin position="1"/>
        <end position="26"/>
    </location>
</feature>
<name>X5IG31_CLOPF</name>
<accession>X5IG31</accession>
<keyword evidence="3" id="KW-0614">Plasmid</keyword>
<evidence type="ECO:0000313" key="3">
    <source>
        <dbReference type="EMBL" id="BAO58378.1"/>
    </source>
</evidence>
<geneLocation type="plasmid" evidence="3">
    <name>pCP-TS1</name>
</geneLocation>
<geneLocation type="plasmid" evidence="2">
    <name>pCP-OS1</name>
</geneLocation>
<keyword evidence="1" id="KW-0732">Signal</keyword>
<evidence type="ECO:0000256" key="1">
    <source>
        <dbReference type="SAM" id="SignalP"/>
    </source>
</evidence>
<feature type="chain" id="PRO_5007739050" evidence="1">
    <location>
        <begin position="27"/>
        <end position="137"/>
    </location>
</feature>
<reference evidence="3" key="1">
    <citation type="journal article" date="2014" name="Infect. Immun.">
        <title>BEC, a novel enterotoxin of Clostridium perfringens found in human clinical isolates from acute gastroenteritis outbreaks.</title>
        <authorList>
            <person name="Yonogi S."/>
            <person name="Matsuda S."/>
            <person name="Kawai T."/>
            <person name="Yoda T."/>
            <person name="Harada T."/>
            <person name="Kumeda Y."/>
            <person name="Gotoh K."/>
            <person name="Hiyoshi H."/>
            <person name="Nakamura S."/>
            <person name="Kodama T."/>
            <person name="Iida T."/>
        </authorList>
    </citation>
    <scope>NUCLEOTIDE SEQUENCE</scope>
    <source>
        <strain evidence="2">OS1</strain>
        <strain evidence="3">TS1</strain>
        <plasmid evidence="2">pCP-OS1</plasmid>
        <plasmid evidence="3">pCP-TS1</plasmid>
    </source>
</reference>
<proteinExistence type="predicted"/>
<dbReference type="EMBL" id="AP013033">
    <property type="protein sequence ID" value="BAO58323.1"/>
    <property type="molecule type" value="Genomic_DNA"/>
</dbReference>
<dbReference type="AlphaFoldDB" id="X5IG31"/>
<dbReference type="RefSeq" id="WP_024269822.1">
    <property type="nucleotide sequence ID" value="NC_023917.1"/>
</dbReference>
<dbReference type="EMBL" id="AP013034">
    <property type="protein sequence ID" value="BAO58378.1"/>
    <property type="molecule type" value="Genomic_DNA"/>
</dbReference>
<organism evidence="3">
    <name type="scientific">Clostridium perfringens</name>
    <dbReference type="NCBI Taxonomy" id="1502"/>
    <lineage>
        <taxon>Bacteria</taxon>
        <taxon>Bacillati</taxon>
        <taxon>Bacillota</taxon>
        <taxon>Clostridia</taxon>
        <taxon>Eubacteriales</taxon>
        <taxon>Clostridiaceae</taxon>
        <taxon>Clostridium</taxon>
    </lineage>
</organism>
<sequence length="137" mass="15496">MRINILKKTIATALLGVMCIGVNVSASELVDNTNENSRIPTYVRWTNCQGELTLYTYKNKYNANAKTVKIGNEKEDVHVTVYAYNNSGVVDGNSRLYARDPKSAWAGYAYSQSVKTWESMHGTWNPADSYKYKQLRV</sequence>
<evidence type="ECO:0000313" key="2">
    <source>
        <dbReference type="EMBL" id="BAO58323.1"/>
    </source>
</evidence>
<protein>
    <submittedName>
        <fullName evidence="3">Uncharacterized protein</fullName>
    </submittedName>
</protein>